<name>A0A0A9JFZ5_ARUDO</name>
<dbReference type="AlphaFoldDB" id="A0A0A9JFZ5"/>
<dbReference type="EMBL" id="GBRH01205329">
    <property type="protein sequence ID" value="JAD92566.1"/>
    <property type="molecule type" value="Transcribed_RNA"/>
</dbReference>
<accession>A0A0A9JFZ5</accession>
<sequence>MGWFKIFIALHERIQASAKLHPTTPPQAFEQVRIKHKRTSKKQLTCH</sequence>
<organism evidence="1">
    <name type="scientific">Arundo donax</name>
    <name type="common">Giant reed</name>
    <name type="synonym">Donax arundinaceus</name>
    <dbReference type="NCBI Taxonomy" id="35708"/>
    <lineage>
        <taxon>Eukaryota</taxon>
        <taxon>Viridiplantae</taxon>
        <taxon>Streptophyta</taxon>
        <taxon>Embryophyta</taxon>
        <taxon>Tracheophyta</taxon>
        <taxon>Spermatophyta</taxon>
        <taxon>Magnoliopsida</taxon>
        <taxon>Liliopsida</taxon>
        <taxon>Poales</taxon>
        <taxon>Poaceae</taxon>
        <taxon>PACMAD clade</taxon>
        <taxon>Arundinoideae</taxon>
        <taxon>Arundineae</taxon>
        <taxon>Arundo</taxon>
    </lineage>
</organism>
<reference evidence="1" key="2">
    <citation type="journal article" date="2015" name="Data Brief">
        <title>Shoot transcriptome of the giant reed, Arundo donax.</title>
        <authorList>
            <person name="Barrero R.A."/>
            <person name="Guerrero F.D."/>
            <person name="Moolhuijzen P."/>
            <person name="Goolsby J.A."/>
            <person name="Tidwell J."/>
            <person name="Bellgard S.E."/>
            <person name="Bellgard M.I."/>
        </authorList>
    </citation>
    <scope>NUCLEOTIDE SEQUENCE</scope>
    <source>
        <tissue evidence="1">Shoot tissue taken approximately 20 cm above the soil surface</tissue>
    </source>
</reference>
<evidence type="ECO:0000313" key="1">
    <source>
        <dbReference type="EMBL" id="JAD92566.1"/>
    </source>
</evidence>
<reference evidence="1" key="1">
    <citation type="submission" date="2014-09" db="EMBL/GenBank/DDBJ databases">
        <authorList>
            <person name="Magalhaes I.L.F."/>
            <person name="Oliveira U."/>
            <person name="Santos F.R."/>
            <person name="Vidigal T.H.D.A."/>
            <person name="Brescovit A.D."/>
            <person name="Santos A.J."/>
        </authorList>
    </citation>
    <scope>NUCLEOTIDE SEQUENCE</scope>
    <source>
        <tissue evidence="1">Shoot tissue taken approximately 20 cm above the soil surface</tissue>
    </source>
</reference>
<proteinExistence type="predicted"/>
<protein>
    <submittedName>
        <fullName evidence="1">Uncharacterized protein</fullName>
    </submittedName>
</protein>